<dbReference type="PANTHER" id="PTHR45566:SF2">
    <property type="entry name" value="NARL SUBFAMILY"/>
    <property type="match status" value="1"/>
</dbReference>
<accession>A0ABU9IA79</accession>
<keyword evidence="2" id="KW-0238">DNA-binding</keyword>
<protein>
    <submittedName>
        <fullName evidence="6">Response regulator transcription factor</fullName>
    </submittedName>
</protein>
<organism evidence="6 7">
    <name type="scientific">Flavobacterium helocola</name>
    <dbReference type="NCBI Taxonomy" id="3139139"/>
    <lineage>
        <taxon>Bacteria</taxon>
        <taxon>Pseudomonadati</taxon>
        <taxon>Bacteroidota</taxon>
        <taxon>Flavobacteriia</taxon>
        <taxon>Flavobacteriales</taxon>
        <taxon>Flavobacteriaceae</taxon>
        <taxon>Flavobacterium</taxon>
    </lineage>
</organism>
<evidence type="ECO:0000259" key="4">
    <source>
        <dbReference type="PROSITE" id="PS50043"/>
    </source>
</evidence>
<keyword evidence="1 3" id="KW-0597">Phosphoprotein</keyword>
<feature type="domain" description="Response regulatory" evidence="5">
    <location>
        <begin position="4"/>
        <end position="120"/>
    </location>
</feature>
<dbReference type="CDD" id="cd06170">
    <property type="entry name" value="LuxR_C_like"/>
    <property type="match status" value="1"/>
</dbReference>
<evidence type="ECO:0000259" key="5">
    <source>
        <dbReference type="PROSITE" id="PS50110"/>
    </source>
</evidence>
<dbReference type="InterPro" id="IPR000792">
    <property type="entry name" value="Tscrpt_reg_LuxR_C"/>
</dbReference>
<dbReference type="SMART" id="SM00448">
    <property type="entry name" value="REC"/>
    <property type="match status" value="1"/>
</dbReference>
<dbReference type="InterPro" id="IPR051015">
    <property type="entry name" value="EvgA-like"/>
</dbReference>
<sequence length="202" mass="22928">MNQNVLIVDDHAIVRSGIEILLTDKLESPFFYEADCFEKCLDILSNFKIDLVILDINLPEGLKTTMISKIRSINPIQKILIFSAHEEEEIKLKYIRAGVNGFVSKLEEEKNFIEAVIEILANGSSISNEFIFKANANNLIDSKDKLSNREMEVAKLLIKGFGNLEIANKLNLKMSTVSTYKNRIFEKLNVSNVIELVTIFNN</sequence>
<proteinExistence type="predicted"/>
<name>A0ABU9IA79_9FLAO</name>
<feature type="domain" description="HTH luxR-type" evidence="4">
    <location>
        <begin position="139"/>
        <end position="202"/>
    </location>
</feature>
<dbReference type="SUPFAM" id="SSF52172">
    <property type="entry name" value="CheY-like"/>
    <property type="match status" value="1"/>
</dbReference>
<dbReference type="Pfam" id="PF00196">
    <property type="entry name" value="GerE"/>
    <property type="match status" value="1"/>
</dbReference>
<evidence type="ECO:0000313" key="7">
    <source>
        <dbReference type="Proteomes" id="UP001393056"/>
    </source>
</evidence>
<dbReference type="InterPro" id="IPR058245">
    <property type="entry name" value="NreC/VraR/RcsB-like_REC"/>
</dbReference>
<dbReference type="InterPro" id="IPR011006">
    <property type="entry name" value="CheY-like_superfamily"/>
</dbReference>
<dbReference type="InterPro" id="IPR001789">
    <property type="entry name" value="Sig_transdc_resp-reg_receiver"/>
</dbReference>
<dbReference type="CDD" id="cd17535">
    <property type="entry name" value="REC_NarL-like"/>
    <property type="match status" value="1"/>
</dbReference>
<dbReference type="Gene3D" id="3.40.50.2300">
    <property type="match status" value="1"/>
</dbReference>
<dbReference type="EMBL" id="JBBYHT010000007">
    <property type="protein sequence ID" value="MEL1248828.1"/>
    <property type="molecule type" value="Genomic_DNA"/>
</dbReference>
<evidence type="ECO:0000256" key="3">
    <source>
        <dbReference type="PROSITE-ProRule" id="PRU00169"/>
    </source>
</evidence>
<dbReference type="Proteomes" id="UP001393056">
    <property type="component" value="Unassembled WGS sequence"/>
</dbReference>
<comment type="caution">
    <text evidence="6">The sequence shown here is derived from an EMBL/GenBank/DDBJ whole genome shotgun (WGS) entry which is preliminary data.</text>
</comment>
<feature type="modified residue" description="4-aspartylphosphate" evidence="3">
    <location>
        <position position="55"/>
    </location>
</feature>
<dbReference type="InterPro" id="IPR016032">
    <property type="entry name" value="Sig_transdc_resp-reg_C-effctor"/>
</dbReference>
<dbReference type="PROSITE" id="PS50043">
    <property type="entry name" value="HTH_LUXR_2"/>
    <property type="match status" value="1"/>
</dbReference>
<dbReference type="PROSITE" id="PS00622">
    <property type="entry name" value="HTH_LUXR_1"/>
    <property type="match status" value="1"/>
</dbReference>
<dbReference type="SMART" id="SM00421">
    <property type="entry name" value="HTH_LUXR"/>
    <property type="match status" value="1"/>
</dbReference>
<evidence type="ECO:0000256" key="2">
    <source>
        <dbReference type="ARBA" id="ARBA00023125"/>
    </source>
</evidence>
<dbReference type="RefSeq" id="WP_341683692.1">
    <property type="nucleotide sequence ID" value="NZ_JBBYHT010000007.1"/>
</dbReference>
<dbReference type="SUPFAM" id="SSF46894">
    <property type="entry name" value="C-terminal effector domain of the bipartite response regulators"/>
    <property type="match status" value="1"/>
</dbReference>
<dbReference type="PRINTS" id="PR00038">
    <property type="entry name" value="HTHLUXR"/>
</dbReference>
<dbReference type="Pfam" id="PF00072">
    <property type="entry name" value="Response_reg"/>
    <property type="match status" value="1"/>
</dbReference>
<gene>
    <name evidence="6" type="ORF">AAEO58_12315</name>
</gene>
<keyword evidence="7" id="KW-1185">Reference proteome</keyword>
<dbReference type="PANTHER" id="PTHR45566">
    <property type="entry name" value="HTH-TYPE TRANSCRIPTIONAL REGULATOR YHJB-RELATED"/>
    <property type="match status" value="1"/>
</dbReference>
<evidence type="ECO:0000256" key="1">
    <source>
        <dbReference type="ARBA" id="ARBA00022553"/>
    </source>
</evidence>
<reference evidence="6 7" key="1">
    <citation type="submission" date="2024-04" db="EMBL/GenBank/DDBJ databases">
        <title>Flavobacterium sp. DGU41 16S ribosomal RNA gene Genome sequencing and assembly.</title>
        <authorList>
            <person name="Park S."/>
        </authorList>
    </citation>
    <scope>NUCLEOTIDE SEQUENCE [LARGE SCALE GENOMIC DNA]</scope>
    <source>
        <strain evidence="6 7">DGU41</strain>
    </source>
</reference>
<evidence type="ECO:0000313" key="6">
    <source>
        <dbReference type="EMBL" id="MEL1248828.1"/>
    </source>
</evidence>
<dbReference type="PROSITE" id="PS50110">
    <property type="entry name" value="RESPONSE_REGULATORY"/>
    <property type="match status" value="1"/>
</dbReference>